<proteinExistence type="predicted"/>
<protein>
    <submittedName>
        <fullName evidence="1">DUF2290 domain-containing protein</fullName>
    </submittedName>
</protein>
<sequence>MTVREPTAAELRDGINRLTVELARIGLTDDQEWPTLTRSAATTTVSTAHPPNRSVINATSYDALYNEQAERRAFNFVMLDKALVHFAYEFQGHRLSRHRVVFLPSPHLVEFQNDSELYLREHLYADVIGPQGLAVPMRFDFDVRQGQGVSIDHHATHLTLGQYKHCRIPVAAPVTPWAFMDFLVRHFYQSPAMPNLALNIEPDRRFDPHVLVDLTGNIHVSVPAGI</sequence>
<organism evidence="1 2">
    <name type="scientific">Glaciihabitans arcticus</name>
    <dbReference type="NCBI Taxonomy" id="2668039"/>
    <lineage>
        <taxon>Bacteria</taxon>
        <taxon>Bacillati</taxon>
        <taxon>Actinomycetota</taxon>
        <taxon>Actinomycetes</taxon>
        <taxon>Micrococcales</taxon>
        <taxon>Microbacteriaceae</taxon>
        <taxon>Glaciihabitans</taxon>
    </lineage>
</organism>
<dbReference type="Pfam" id="PF10053">
    <property type="entry name" value="DUF2290"/>
    <property type="match status" value="1"/>
</dbReference>
<name>A0A4Q9GR01_9MICO</name>
<evidence type="ECO:0000313" key="2">
    <source>
        <dbReference type="Proteomes" id="UP000294194"/>
    </source>
</evidence>
<reference evidence="2" key="1">
    <citation type="submission" date="2019-02" db="EMBL/GenBank/DDBJ databases">
        <title>Glaciihabitans arcticus sp. nov., a psychrotolerant bacterium isolated from polar soil.</title>
        <authorList>
            <person name="Dahal R.H."/>
        </authorList>
    </citation>
    <scope>NUCLEOTIDE SEQUENCE [LARGE SCALE GENOMIC DNA]</scope>
    <source>
        <strain evidence="2">RP-3-7</strain>
    </source>
</reference>
<dbReference type="AlphaFoldDB" id="A0A4Q9GR01"/>
<accession>A0A4Q9GR01</accession>
<dbReference type="EMBL" id="SISG01000001">
    <property type="protein sequence ID" value="TBN56008.1"/>
    <property type="molecule type" value="Genomic_DNA"/>
</dbReference>
<dbReference type="InterPro" id="IPR018742">
    <property type="entry name" value="DUF2290"/>
</dbReference>
<keyword evidence="2" id="KW-1185">Reference proteome</keyword>
<gene>
    <name evidence="1" type="ORF">EYE40_00555</name>
</gene>
<dbReference type="Proteomes" id="UP000294194">
    <property type="component" value="Unassembled WGS sequence"/>
</dbReference>
<dbReference type="RefSeq" id="WP_130980119.1">
    <property type="nucleotide sequence ID" value="NZ_SISG01000001.1"/>
</dbReference>
<comment type="caution">
    <text evidence="1">The sequence shown here is derived from an EMBL/GenBank/DDBJ whole genome shotgun (WGS) entry which is preliminary data.</text>
</comment>
<evidence type="ECO:0000313" key="1">
    <source>
        <dbReference type="EMBL" id="TBN56008.1"/>
    </source>
</evidence>